<dbReference type="RefSeq" id="WP_176062565.1">
    <property type="nucleotide sequence ID" value="NZ_BJTG01000001.1"/>
</dbReference>
<dbReference type="InterPro" id="IPR003838">
    <property type="entry name" value="ABC3_permease_C"/>
</dbReference>
<reference evidence="10" key="1">
    <citation type="journal article" date="2020" name="Appl. Environ. Microbiol.">
        <title>Diazotrophic Anaeromyxobacter Isolates from Soils.</title>
        <authorList>
            <person name="Masuda Y."/>
            <person name="Yamanaka H."/>
            <person name="Xu Z.X."/>
            <person name="Shiratori Y."/>
            <person name="Aono T."/>
            <person name="Amachi S."/>
            <person name="Senoo K."/>
            <person name="Itoh H."/>
        </authorList>
    </citation>
    <scope>NUCLEOTIDE SEQUENCE [LARGE SCALE GENOMIC DNA]</scope>
    <source>
        <strain evidence="10">R267</strain>
    </source>
</reference>
<proteinExistence type="inferred from homology"/>
<feature type="domain" description="ABC3 transporter permease C-terminal" evidence="8">
    <location>
        <begin position="570"/>
        <end position="699"/>
    </location>
</feature>
<protein>
    <recommendedName>
        <fullName evidence="8">ABC3 transporter permease C-terminal domain-containing protein</fullName>
    </recommendedName>
</protein>
<comment type="similarity">
    <text evidence="2">Belongs to the ABC-4 integral membrane protein family. LolC/E subfamily.</text>
</comment>
<keyword evidence="6 7" id="KW-0472">Membrane</keyword>
<evidence type="ECO:0000259" key="8">
    <source>
        <dbReference type="Pfam" id="PF02687"/>
    </source>
</evidence>
<evidence type="ECO:0000256" key="5">
    <source>
        <dbReference type="ARBA" id="ARBA00022989"/>
    </source>
</evidence>
<keyword evidence="10" id="KW-1185">Reference proteome</keyword>
<dbReference type="GO" id="GO:0044874">
    <property type="term" value="P:lipoprotein localization to outer membrane"/>
    <property type="evidence" value="ECO:0007669"/>
    <property type="project" value="TreeGrafter"/>
</dbReference>
<comment type="caution">
    <text evidence="9">The sequence shown here is derived from an EMBL/GenBank/DDBJ whole genome shotgun (WGS) entry which is preliminary data.</text>
</comment>
<dbReference type="AlphaFoldDB" id="A0A7I9VH91"/>
<evidence type="ECO:0000256" key="3">
    <source>
        <dbReference type="ARBA" id="ARBA00022475"/>
    </source>
</evidence>
<keyword evidence="4 7" id="KW-0812">Transmembrane</keyword>
<keyword evidence="3" id="KW-1003">Cell membrane</keyword>
<feature type="transmembrane region" description="Helical" evidence="7">
    <location>
        <begin position="610"/>
        <end position="641"/>
    </location>
</feature>
<dbReference type="GO" id="GO:0098797">
    <property type="term" value="C:plasma membrane protein complex"/>
    <property type="evidence" value="ECO:0007669"/>
    <property type="project" value="TreeGrafter"/>
</dbReference>
<evidence type="ECO:0000256" key="7">
    <source>
        <dbReference type="SAM" id="Phobius"/>
    </source>
</evidence>
<feature type="transmembrane region" description="Helical" evidence="7">
    <location>
        <begin position="27"/>
        <end position="47"/>
    </location>
</feature>
<evidence type="ECO:0000313" key="9">
    <source>
        <dbReference type="EMBL" id="GEJ55761.1"/>
    </source>
</evidence>
<evidence type="ECO:0000256" key="1">
    <source>
        <dbReference type="ARBA" id="ARBA00004651"/>
    </source>
</evidence>
<keyword evidence="5 7" id="KW-1133">Transmembrane helix</keyword>
<comment type="subcellular location">
    <subcellularLocation>
        <location evidence="1">Cell membrane</location>
        <topology evidence="1">Multi-pass membrane protein</topology>
    </subcellularLocation>
</comment>
<evidence type="ECO:0000256" key="2">
    <source>
        <dbReference type="ARBA" id="ARBA00005236"/>
    </source>
</evidence>
<dbReference type="EMBL" id="BJTG01000001">
    <property type="protein sequence ID" value="GEJ55761.1"/>
    <property type="molecule type" value="Genomic_DNA"/>
</dbReference>
<evidence type="ECO:0000313" key="10">
    <source>
        <dbReference type="Proteomes" id="UP000503640"/>
    </source>
</evidence>
<evidence type="ECO:0000256" key="6">
    <source>
        <dbReference type="ARBA" id="ARBA00023136"/>
    </source>
</evidence>
<feature type="transmembrane region" description="Helical" evidence="7">
    <location>
        <begin position="662"/>
        <end position="689"/>
    </location>
</feature>
<organism evidence="9 10">
    <name type="scientific">Anaeromyxobacter diazotrophicus</name>
    <dbReference type="NCBI Taxonomy" id="2590199"/>
    <lineage>
        <taxon>Bacteria</taxon>
        <taxon>Pseudomonadati</taxon>
        <taxon>Myxococcota</taxon>
        <taxon>Myxococcia</taxon>
        <taxon>Myxococcales</taxon>
        <taxon>Cystobacterineae</taxon>
        <taxon>Anaeromyxobacteraceae</taxon>
        <taxon>Anaeromyxobacter</taxon>
    </lineage>
</organism>
<gene>
    <name evidence="9" type="ORF">AMYX_05020</name>
</gene>
<accession>A0A7I9VH91</accession>
<dbReference type="PANTHER" id="PTHR30489">
    <property type="entry name" value="LIPOPROTEIN-RELEASING SYSTEM TRANSMEMBRANE PROTEIN LOLE"/>
    <property type="match status" value="1"/>
</dbReference>
<name>A0A7I9VH91_9BACT</name>
<dbReference type="Pfam" id="PF02687">
    <property type="entry name" value="FtsX"/>
    <property type="match status" value="1"/>
</dbReference>
<dbReference type="InterPro" id="IPR051447">
    <property type="entry name" value="Lipoprotein-release_system"/>
</dbReference>
<sequence length="707" mass="77090">MRSRAGAAGVLVQIAFRNLFASRAKTFIVGGIILFGALLVVVGSSLLDTIDRGMRGSIQGSLAGQLQVYDARSKDELALYGGMMGESQLEPIQDFAALKAVLEKVPNVKSVVPMGIDQAMISSGNEFDVALEKLRGDVRRRMAGEATPELAARYEAHKAHVRRMATLLQQELRQARAIADEKLIKERARDTEDLARAVDDRFWAGFDADPLAALEFLENRIAPQSLSGGFTFIRYAGTDLDAYQQAFDRMRIVEGTPVPKGQRGILLGKLYAEDWLKLKTARRLDKIRDALHVQHGRIARDEELQRWVKENQTATRDILLQLDPMQAEEAAARLRQALGSSKTDLHDLLVELFTTDDANFDARYAIFYDRLAPLLQLYMVRVGDTITIKAPSKSGYMSSVNVKVYGFAEFRGLEKSALAGIMSLMDLVSWRDLYGYVTAEKAAEIRAIKQGVGARDISRDAAEAELFGAAPAEAEQAQAVRIEDPELAGVAKKQVDDELFGRVYTQAEIDAGVALNAAVTLRDPGRLRETMREVKAALGAAGMKMKVVDWQQASGMVGQFVSLARIILYTAVFIIFAVALVVINNAMVMATLQRVKEIGTIRAIGAQKRFVLSMLLLETTVVGLAFGAAGAALGAAVVWLIRARGGIPATNDQLYFFYSGPSLVPTLGTASLAVSLLIVMVVSVLSGIYPALIATRVTPLEAMQSDD</sequence>
<evidence type="ECO:0000256" key="4">
    <source>
        <dbReference type="ARBA" id="ARBA00022692"/>
    </source>
</evidence>
<dbReference type="Proteomes" id="UP000503640">
    <property type="component" value="Unassembled WGS sequence"/>
</dbReference>
<dbReference type="PANTHER" id="PTHR30489:SF0">
    <property type="entry name" value="LIPOPROTEIN-RELEASING SYSTEM TRANSMEMBRANE PROTEIN LOLE"/>
    <property type="match status" value="1"/>
</dbReference>
<feature type="transmembrane region" description="Helical" evidence="7">
    <location>
        <begin position="566"/>
        <end position="590"/>
    </location>
</feature>